<evidence type="ECO:0000256" key="1">
    <source>
        <dbReference type="ARBA" id="ARBA00004245"/>
    </source>
</evidence>
<keyword evidence="5" id="KW-0206">Cytoskeleton</keyword>
<dbReference type="Gene3D" id="1.20.120.1900">
    <property type="entry name" value="Gamma-tubulin complex, C-terminal domain"/>
    <property type="match status" value="1"/>
</dbReference>
<feature type="transmembrane region" description="Helical" evidence="6">
    <location>
        <begin position="72"/>
        <end position="94"/>
    </location>
</feature>
<feature type="transmembrane region" description="Helical" evidence="6">
    <location>
        <begin position="25"/>
        <end position="51"/>
    </location>
</feature>
<evidence type="ECO:0000256" key="3">
    <source>
        <dbReference type="ARBA" id="ARBA00022490"/>
    </source>
</evidence>
<proteinExistence type="inferred from homology"/>
<keyword evidence="6" id="KW-0472">Membrane</keyword>
<evidence type="ECO:0000313" key="8">
    <source>
        <dbReference type="EMBL" id="AEA38732.1"/>
    </source>
</evidence>
<feature type="transmembrane region" description="Helical" evidence="6">
    <location>
        <begin position="114"/>
        <end position="135"/>
    </location>
</feature>
<keyword evidence="3" id="KW-0963">Cytoplasm</keyword>
<dbReference type="RefSeq" id="XP_003239630.1">
    <property type="nucleotide sequence ID" value="XM_003239582.1"/>
</dbReference>
<dbReference type="Proteomes" id="UP000243423">
    <property type="component" value="Nucleomorph 1"/>
</dbReference>
<dbReference type="InterPro" id="IPR042241">
    <property type="entry name" value="GCP_C_sf"/>
</dbReference>
<comment type="similarity">
    <text evidence="2">Belongs to the TUBGCP family.</text>
</comment>
<feature type="domain" description="Gamma tubulin complex component C-terminal" evidence="7">
    <location>
        <begin position="393"/>
        <end position="573"/>
    </location>
</feature>
<protein>
    <recommendedName>
        <fullName evidence="7">Gamma tubulin complex component C-terminal domain-containing protein</fullName>
    </recommendedName>
</protein>
<keyword evidence="6" id="KW-0812">Transmembrane</keyword>
<evidence type="ECO:0000259" key="7">
    <source>
        <dbReference type="Pfam" id="PF04130"/>
    </source>
</evidence>
<geneLocation type="nucleomorph" evidence="8"/>
<evidence type="ECO:0000313" key="9">
    <source>
        <dbReference type="Proteomes" id="UP000243423"/>
    </source>
</evidence>
<dbReference type="InterPro" id="IPR040457">
    <property type="entry name" value="GCP_C"/>
</dbReference>
<reference evidence="8 9" key="1">
    <citation type="journal article" date="2011" name="Genome Biol. Evol.">
        <title>Complete nucleomorph genome sequence of the nonphotosynthetic alga Cryptomonas paramecium reveals a core nucleomorph gene set.</title>
        <authorList>
            <person name="Tanifuji G."/>
            <person name="Onodera N.T."/>
            <person name="Wheeler T.J."/>
            <person name="Dlutek M."/>
            <person name="Donaher N."/>
            <person name="Archibald J.M."/>
        </authorList>
    </citation>
    <scope>NUCLEOTIDE SEQUENCE [LARGE SCALE GENOMIC DNA]</scope>
    <source>
        <strain evidence="8 9">CCAP977/2A</strain>
    </source>
</reference>
<dbReference type="Pfam" id="PF04130">
    <property type="entry name" value="GCP_C_terminal"/>
    <property type="match status" value="1"/>
</dbReference>
<dbReference type="GO" id="GO:0005874">
    <property type="term" value="C:microtubule"/>
    <property type="evidence" value="ECO:0007669"/>
    <property type="project" value="UniProtKB-KW"/>
</dbReference>
<comment type="subcellular location">
    <subcellularLocation>
        <location evidence="1">Cytoplasm</location>
        <location evidence="1">Cytoskeleton</location>
    </subcellularLocation>
</comment>
<dbReference type="GO" id="GO:0043015">
    <property type="term" value="F:gamma-tubulin binding"/>
    <property type="evidence" value="ECO:0007669"/>
    <property type="project" value="InterPro"/>
</dbReference>
<keyword evidence="8" id="KW-0542">Nucleomorph</keyword>
<sequence>MKFFVIFINLRKLFSENFLLRKKTGLFFTLNFFLCMEHLFLNFFNFSFFSVSNSSEYKKTHKFKNFQKKIKILFYFINIFNCQSFDLVLNYLTYFLKVIYSKFGWILNKLYTGIYGGWNSITTLCNYLFPFVIYIQTLFNFLKKINERNIIFFSTFRFVTYLKKTTKSSIVYFVNYFLNLKFYNLLNDLTLSTKIGEYYRNFLTITPLRYKITNKYQFIIKKRVFFYYEKILKYSLIIRFFCKYLPNIIKKNWFISCIKKRFIRNKNAIQEKNVVIFMKHFFLDILKCVSFFFQIKNFLKCIQKILFCSYYVNSDSCSPIYIFSTKKKKVIFEKNKLKCKNSFFVPISCGFDFYMIFIYFQKTFKNQNTLKNFAIILFRKLVVKNTPNNCFLKWPVIFFITNNSKKKYHLLNKHFLKIKFTENALNYIYKFHKFILHCGFFRFISTSSCLSYSMLSLFKYFSDYFISDVLFSNWILIKKQFENGQNGDSILFFHEKFLNKCANECYIFNPIVSKIVSRICVLVNLFCLFIKKMSLKLIYMSQTDFIRHFSNGIVTIKKNYVIEFCKLIKALHAGGGFEKMWMQLSFK</sequence>
<organism evidence="8 9">
    <name type="scientific">Cryptomonas paramaecium</name>
    <dbReference type="NCBI Taxonomy" id="2898"/>
    <lineage>
        <taxon>Eukaryota</taxon>
        <taxon>Cryptophyceae</taxon>
        <taxon>Cryptomonadales</taxon>
        <taxon>Cryptomonadaceae</taxon>
        <taxon>Cryptomonas</taxon>
    </lineage>
</organism>
<accession>F2HHD6</accession>
<feature type="transmembrane region" description="Helical" evidence="6">
    <location>
        <begin position="343"/>
        <end position="360"/>
    </location>
</feature>
<dbReference type="EMBL" id="CP002172">
    <property type="protein sequence ID" value="AEA38732.1"/>
    <property type="molecule type" value="Genomic_DNA"/>
</dbReference>
<gene>
    <name evidence="8" type="ORF">CPARA_1gp074</name>
</gene>
<name>F2HHD6_9CRYP</name>
<dbReference type="GeneID" id="10446987"/>
<evidence type="ECO:0000256" key="4">
    <source>
        <dbReference type="ARBA" id="ARBA00022701"/>
    </source>
</evidence>
<keyword evidence="6" id="KW-1133">Transmembrane helix</keyword>
<evidence type="ECO:0000256" key="6">
    <source>
        <dbReference type="SAM" id="Phobius"/>
    </source>
</evidence>
<dbReference type="AlphaFoldDB" id="F2HHD6"/>
<keyword evidence="4" id="KW-0493">Microtubule</keyword>
<evidence type="ECO:0000256" key="2">
    <source>
        <dbReference type="ARBA" id="ARBA00010337"/>
    </source>
</evidence>
<evidence type="ECO:0000256" key="5">
    <source>
        <dbReference type="ARBA" id="ARBA00023212"/>
    </source>
</evidence>